<organism evidence="2">
    <name type="scientific">Drosophila melanogaster</name>
    <name type="common">Fruit fly</name>
    <dbReference type="NCBI Taxonomy" id="7227"/>
    <lineage>
        <taxon>Eukaryota</taxon>
        <taxon>Metazoa</taxon>
        <taxon>Ecdysozoa</taxon>
        <taxon>Arthropoda</taxon>
        <taxon>Hexapoda</taxon>
        <taxon>Insecta</taxon>
        <taxon>Pterygota</taxon>
        <taxon>Neoptera</taxon>
        <taxon>Endopterygota</taxon>
        <taxon>Diptera</taxon>
        <taxon>Brachycera</taxon>
        <taxon>Muscomorpha</taxon>
        <taxon>Ephydroidea</taxon>
        <taxon>Drosophilidae</taxon>
        <taxon>Drosophila</taxon>
        <taxon>Sophophora</taxon>
    </lineage>
</organism>
<reference evidence="2" key="1">
    <citation type="journal article" date="2003" name="Genome Biol.">
        <title>An integrated gene annotation and transcriptional profiling approach towards the full gene content of the Drosophila genome.</title>
        <authorList>
            <person name="Hild M."/>
            <person name="Beckmann B."/>
            <person name="Haas S.A."/>
            <person name="Koch B."/>
            <person name="Solovyev V."/>
            <person name="Busold C."/>
            <person name="Fellenberg K."/>
            <person name="Boutros M."/>
            <person name="Vingron M."/>
            <person name="Sauer F."/>
            <person name="Hoheisel J.D."/>
            <person name="Paro R."/>
        </authorList>
    </citation>
    <scope>NUCLEOTIDE SEQUENCE</scope>
</reference>
<feature type="compositionally biased region" description="Basic residues" evidence="1">
    <location>
        <begin position="79"/>
        <end position="90"/>
    </location>
</feature>
<name>Q6IIN9_DROME</name>
<evidence type="ECO:0000313" key="2">
    <source>
        <dbReference type="EMBL" id="DAA03227.1"/>
    </source>
</evidence>
<feature type="region of interest" description="Disordered" evidence="1">
    <location>
        <begin position="114"/>
        <end position="137"/>
    </location>
</feature>
<gene>
    <name evidence="2" type="ORF">HDC17468</name>
</gene>
<sequence>MTCRWECYSGAPWPQLANIQLASDRAKVLITKQQGVVAAGTGQIVEEEQEQEQEQALALQPQPASFNYIGLTRPEGVRRNRRPSNRRKVRTLASGSHRTRRSPLVFNVAEKLIVPPDPHSHSHSHPSSQSRSAPPGL</sequence>
<feature type="compositionally biased region" description="Low complexity" evidence="1">
    <location>
        <begin position="125"/>
        <end position="137"/>
    </location>
</feature>
<feature type="region of interest" description="Disordered" evidence="1">
    <location>
        <begin position="75"/>
        <end position="101"/>
    </location>
</feature>
<dbReference type="AlphaFoldDB" id="Q6IIN9"/>
<proteinExistence type="predicted"/>
<protein>
    <submittedName>
        <fullName evidence="2">HDC17468</fullName>
    </submittedName>
</protein>
<evidence type="ECO:0000256" key="1">
    <source>
        <dbReference type="SAM" id="MobiDB-lite"/>
    </source>
</evidence>
<accession>Q6IIN9</accession>
<dbReference type="EMBL" id="BK003027">
    <property type="protein sequence ID" value="DAA03227.1"/>
    <property type="molecule type" value="Genomic_DNA"/>
</dbReference>